<dbReference type="RefSeq" id="WP_268044342.1">
    <property type="nucleotide sequence ID" value="NZ_CP104064.1"/>
</dbReference>
<evidence type="ECO:0000313" key="3">
    <source>
        <dbReference type="Proteomes" id="UP001164803"/>
    </source>
</evidence>
<dbReference type="InterPro" id="IPR027417">
    <property type="entry name" value="P-loop_NTPase"/>
</dbReference>
<dbReference type="EMBL" id="CP104064">
    <property type="protein sequence ID" value="WAH36938.1"/>
    <property type="molecule type" value="Genomic_DNA"/>
</dbReference>
<evidence type="ECO:0000256" key="1">
    <source>
        <dbReference type="ARBA" id="ARBA00022679"/>
    </source>
</evidence>
<dbReference type="Proteomes" id="UP001164803">
    <property type="component" value="Chromosome"/>
</dbReference>
<protein>
    <submittedName>
        <fullName evidence="2">Sulfotransferase</fullName>
    </submittedName>
</protein>
<reference evidence="2" key="1">
    <citation type="submission" date="2022-08" db="EMBL/GenBank/DDBJ databases">
        <title>Alicyclobacillus dauci DSM2870, complete genome.</title>
        <authorList>
            <person name="Wang Q."/>
            <person name="Cai R."/>
            <person name="Wang Z."/>
        </authorList>
    </citation>
    <scope>NUCLEOTIDE SEQUENCE</scope>
    <source>
        <strain evidence="2">DSM 28700</strain>
    </source>
</reference>
<organism evidence="2 3">
    <name type="scientific">Alicyclobacillus dauci</name>
    <dbReference type="NCBI Taxonomy" id="1475485"/>
    <lineage>
        <taxon>Bacteria</taxon>
        <taxon>Bacillati</taxon>
        <taxon>Bacillota</taxon>
        <taxon>Bacilli</taxon>
        <taxon>Bacillales</taxon>
        <taxon>Alicyclobacillaceae</taxon>
        <taxon>Alicyclobacillus</taxon>
    </lineage>
</organism>
<dbReference type="SUPFAM" id="SSF52540">
    <property type="entry name" value="P-loop containing nucleoside triphosphate hydrolases"/>
    <property type="match status" value="1"/>
</dbReference>
<dbReference type="PANTHER" id="PTHR10605:SF56">
    <property type="entry name" value="BIFUNCTIONAL HEPARAN SULFATE N-DEACETYLASE_N-SULFOTRANSFERASE"/>
    <property type="match status" value="1"/>
</dbReference>
<dbReference type="InterPro" id="IPR037359">
    <property type="entry name" value="NST/OST"/>
</dbReference>
<dbReference type="PANTHER" id="PTHR10605">
    <property type="entry name" value="HEPARAN SULFATE SULFOTRANSFERASE"/>
    <property type="match status" value="1"/>
</dbReference>
<sequence length="299" mass="35045">MVSGKPNFFIAGAAKSGTSSLFHYLGLHPKVYMSPIKEPHFFCDEYFPDHFSGPGDEGFSKNRLRDINEYLKLFAASDQAKVVGEGSVYYLYFPGVAEKLYQFNSQAKVVLILRNPVDRAFSAYMHTVRDGRETLTFEEALQQEESRRHQGYQPLWWYRELGLYSCQVQRYIRVFPKDQLKIYLFEDLQDTSKVINDVLSFLGLENDEHIDTSVRYNESGVPKSRFLYNFFAKPNVLKEIAKPLLPQKFRQRLGQRAKTMVLQKESMDPNTRLELQRYYRQDIEKLQTLINRDLSAWLK</sequence>
<dbReference type="Pfam" id="PF13469">
    <property type="entry name" value="Sulfotransfer_3"/>
    <property type="match status" value="1"/>
</dbReference>
<name>A0ABY6Z207_9BACL</name>
<dbReference type="Gene3D" id="3.40.50.300">
    <property type="entry name" value="P-loop containing nucleotide triphosphate hydrolases"/>
    <property type="match status" value="1"/>
</dbReference>
<keyword evidence="1" id="KW-0808">Transferase</keyword>
<evidence type="ECO:0000313" key="2">
    <source>
        <dbReference type="EMBL" id="WAH36938.1"/>
    </source>
</evidence>
<proteinExistence type="predicted"/>
<gene>
    <name evidence="2" type="ORF">NZD86_22725</name>
</gene>
<keyword evidence="3" id="KW-1185">Reference proteome</keyword>
<accession>A0ABY6Z207</accession>